<feature type="region of interest" description="Disordered" evidence="1">
    <location>
        <begin position="181"/>
        <end position="282"/>
    </location>
</feature>
<gene>
    <name evidence="4" type="primary">LOC109251063</name>
</gene>
<feature type="compositionally biased region" description="Low complexity" evidence="1">
    <location>
        <begin position="222"/>
        <end position="233"/>
    </location>
</feature>
<dbReference type="KEGG" id="ppad:109251063"/>
<feature type="region of interest" description="Disordered" evidence="1">
    <location>
        <begin position="37"/>
        <end position="65"/>
    </location>
</feature>
<feature type="chain" id="PRO_5040912966" evidence="2">
    <location>
        <begin position="25"/>
        <end position="282"/>
    </location>
</feature>
<feature type="region of interest" description="Disordered" evidence="1">
    <location>
        <begin position="81"/>
        <end position="108"/>
    </location>
</feature>
<keyword evidence="2" id="KW-0732">Signal</keyword>
<evidence type="ECO:0000313" key="3">
    <source>
        <dbReference type="Proteomes" id="UP001165780"/>
    </source>
</evidence>
<evidence type="ECO:0000313" key="4">
    <source>
        <dbReference type="RefSeq" id="XP_019277899.2"/>
    </source>
</evidence>
<dbReference type="GeneID" id="109251063"/>
<dbReference type="Proteomes" id="UP001165780">
    <property type="component" value="Unplaced"/>
</dbReference>
<reference evidence="4" key="1">
    <citation type="submission" date="2025-08" db="UniProtKB">
        <authorList>
            <consortium name="RefSeq"/>
        </authorList>
    </citation>
    <scope>IDENTIFICATION</scope>
    <source>
        <tissue evidence="4">Whole blood</tissue>
    </source>
</reference>
<proteinExistence type="predicted"/>
<organism evidence="3 4">
    <name type="scientific">Panthera pardus</name>
    <name type="common">Leopard</name>
    <name type="synonym">Felis pardus</name>
    <dbReference type="NCBI Taxonomy" id="9691"/>
    <lineage>
        <taxon>Eukaryota</taxon>
        <taxon>Metazoa</taxon>
        <taxon>Chordata</taxon>
        <taxon>Craniata</taxon>
        <taxon>Vertebrata</taxon>
        <taxon>Euteleostomi</taxon>
        <taxon>Mammalia</taxon>
        <taxon>Eutheria</taxon>
        <taxon>Laurasiatheria</taxon>
        <taxon>Carnivora</taxon>
        <taxon>Feliformia</taxon>
        <taxon>Felidae</taxon>
        <taxon>Pantherinae</taxon>
        <taxon>Panthera</taxon>
    </lineage>
</organism>
<evidence type="ECO:0000256" key="1">
    <source>
        <dbReference type="SAM" id="MobiDB-lite"/>
    </source>
</evidence>
<accession>A0A9V1EB28</accession>
<protein>
    <submittedName>
        <fullName evidence="4">Uncharacterized protein LOC109251063</fullName>
    </submittedName>
</protein>
<sequence length="282" mass="30220">MRDLLPVAHTPVLLAALASRAALGALLSPPWPGVPWSGAGSQGRASPFAKEREQPRPVLCHRLPSPRLLDPEAARASLDLRLGGAGNKPSGGYLASAEQSRPRARSGTITSKWSLLLARDFGGDSRERGRPSPPRRHLPLTVPVTQLQRPPGQMPEVEGLETSARNDLTVGASLLPRISRSTFGRDSEGFGRAQRNASARPAAREQMRLPSRIPAVPPRLGPGPRRGAPGSVSENKALRFQPKVKVHHERVFSPPPESESDSVSPNKPPINQLPGPPAEELC</sequence>
<dbReference type="RefSeq" id="XP_019277899.2">
    <property type="nucleotide sequence ID" value="XM_019422354.2"/>
</dbReference>
<name>A0A9V1EB28_PANPR</name>
<evidence type="ECO:0000256" key="2">
    <source>
        <dbReference type="SAM" id="SignalP"/>
    </source>
</evidence>
<dbReference type="AlphaFoldDB" id="A0A9V1EB28"/>
<keyword evidence="3" id="KW-1185">Reference proteome</keyword>
<feature type="signal peptide" evidence="2">
    <location>
        <begin position="1"/>
        <end position="24"/>
    </location>
</feature>